<name>A0ABV0EIJ7_9BURK</name>
<dbReference type="InterPro" id="IPR010656">
    <property type="entry name" value="DctM"/>
</dbReference>
<evidence type="ECO:0000259" key="3">
    <source>
        <dbReference type="Pfam" id="PF06808"/>
    </source>
</evidence>
<comment type="function">
    <text evidence="1">Part of the tripartite ATP-independent periplasmic (TRAP) transport system.</text>
</comment>
<keyword evidence="1" id="KW-0997">Cell inner membrane</keyword>
<feature type="domain" description="TRAP C4-dicarboxylate transport system permease DctM subunit" evidence="3">
    <location>
        <begin position="1"/>
        <end position="39"/>
    </location>
</feature>
<evidence type="ECO:0000313" key="4">
    <source>
        <dbReference type="EMBL" id="MEO1767533.1"/>
    </source>
</evidence>
<feature type="transmembrane region" description="Helical" evidence="2">
    <location>
        <begin position="6"/>
        <end position="27"/>
    </location>
</feature>
<proteinExistence type="predicted"/>
<dbReference type="Pfam" id="PF06808">
    <property type="entry name" value="DctM"/>
    <property type="match status" value="1"/>
</dbReference>
<sequence length="48" mass="5099">MVNALLFFAGDFMGASSIILILAPLFLPPAVKLGIDPFISGSSCWNWG</sequence>
<keyword evidence="1" id="KW-0813">Transport</keyword>
<keyword evidence="1" id="KW-1003">Cell membrane</keyword>
<accession>A0ABV0EIJ7</accession>
<comment type="subcellular location">
    <subcellularLocation>
        <location evidence="1">Cell inner membrane</location>
        <topology evidence="1">Multi-pass membrane protein</topology>
    </subcellularLocation>
</comment>
<organism evidence="4 5">
    <name type="scientific">Thiobacter aerophilum</name>
    <dbReference type="NCBI Taxonomy" id="3121275"/>
    <lineage>
        <taxon>Bacteria</taxon>
        <taxon>Pseudomonadati</taxon>
        <taxon>Pseudomonadota</taxon>
        <taxon>Betaproteobacteria</taxon>
        <taxon>Burkholderiales</taxon>
        <taxon>Thiobacteraceae</taxon>
        <taxon>Thiobacter</taxon>
    </lineage>
</organism>
<keyword evidence="5" id="KW-1185">Reference proteome</keyword>
<protein>
    <submittedName>
        <fullName evidence="4">TRAP transporter large permease subunit</fullName>
    </submittedName>
</protein>
<keyword evidence="2" id="KW-0812">Transmembrane</keyword>
<dbReference type="EMBL" id="JBAJEX010000008">
    <property type="protein sequence ID" value="MEO1767533.1"/>
    <property type="molecule type" value="Genomic_DNA"/>
</dbReference>
<comment type="caution">
    <text evidence="4">The sequence shown here is derived from an EMBL/GenBank/DDBJ whole genome shotgun (WGS) entry which is preliminary data.</text>
</comment>
<evidence type="ECO:0000256" key="2">
    <source>
        <dbReference type="SAM" id="Phobius"/>
    </source>
</evidence>
<gene>
    <name evidence="4" type="ORF">V6E02_09950</name>
</gene>
<reference evidence="4 5" key="1">
    <citation type="submission" date="2024-02" db="EMBL/GenBank/DDBJ databases">
        <title>New thermophilic sulfur-oxidizing bacteria from a hot springs of the Uzon caldera (Kamchatka, Russia).</title>
        <authorList>
            <person name="Dukat A.M."/>
            <person name="Elcheninov A.G."/>
            <person name="Frolov E.N."/>
        </authorList>
    </citation>
    <scope>NUCLEOTIDE SEQUENCE [LARGE SCALE GENOMIC DNA]</scope>
    <source>
        <strain evidence="4 5">AK1</strain>
    </source>
</reference>
<dbReference type="RefSeq" id="WP_347308645.1">
    <property type="nucleotide sequence ID" value="NZ_JBAJEX010000008.1"/>
</dbReference>
<evidence type="ECO:0000256" key="1">
    <source>
        <dbReference type="RuleBase" id="RU369079"/>
    </source>
</evidence>
<evidence type="ECO:0000313" key="5">
    <source>
        <dbReference type="Proteomes" id="UP001482231"/>
    </source>
</evidence>
<dbReference type="Proteomes" id="UP001482231">
    <property type="component" value="Unassembled WGS sequence"/>
</dbReference>
<keyword evidence="2" id="KW-1133">Transmembrane helix</keyword>
<keyword evidence="2" id="KW-0472">Membrane</keyword>